<protein>
    <submittedName>
        <fullName evidence="2">Uncharacterized protein</fullName>
    </submittedName>
</protein>
<keyword evidence="3" id="KW-1185">Reference proteome</keyword>
<feature type="region of interest" description="Disordered" evidence="1">
    <location>
        <begin position="1"/>
        <end position="47"/>
    </location>
</feature>
<gene>
    <name evidence="2" type="ORF">AVEN_202965_1</name>
</gene>
<dbReference type="AlphaFoldDB" id="A0A4Y2FVF6"/>
<evidence type="ECO:0000313" key="3">
    <source>
        <dbReference type="Proteomes" id="UP000499080"/>
    </source>
</evidence>
<proteinExistence type="predicted"/>
<comment type="caution">
    <text evidence="2">The sequence shown here is derived from an EMBL/GenBank/DDBJ whole genome shotgun (WGS) entry which is preliminary data.</text>
</comment>
<organism evidence="2 3">
    <name type="scientific">Araneus ventricosus</name>
    <name type="common">Orbweaver spider</name>
    <name type="synonym">Epeira ventricosa</name>
    <dbReference type="NCBI Taxonomy" id="182803"/>
    <lineage>
        <taxon>Eukaryota</taxon>
        <taxon>Metazoa</taxon>
        <taxon>Ecdysozoa</taxon>
        <taxon>Arthropoda</taxon>
        <taxon>Chelicerata</taxon>
        <taxon>Arachnida</taxon>
        <taxon>Araneae</taxon>
        <taxon>Araneomorphae</taxon>
        <taxon>Entelegynae</taxon>
        <taxon>Araneoidea</taxon>
        <taxon>Araneidae</taxon>
        <taxon>Araneus</taxon>
    </lineage>
</organism>
<evidence type="ECO:0000256" key="1">
    <source>
        <dbReference type="SAM" id="MobiDB-lite"/>
    </source>
</evidence>
<name>A0A4Y2FVF6_ARAVE</name>
<dbReference type="Proteomes" id="UP000499080">
    <property type="component" value="Unassembled WGS sequence"/>
</dbReference>
<feature type="compositionally biased region" description="Polar residues" evidence="1">
    <location>
        <begin position="8"/>
        <end position="18"/>
    </location>
</feature>
<dbReference type="EMBL" id="BGPR01001065">
    <property type="protein sequence ID" value="GBM44425.1"/>
    <property type="molecule type" value="Genomic_DNA"/>
</dbReference>
<sequence>MQEEISDRPNNCTASTTSPHRRSPIPSFKFPPENKGEGEASDCGTMERRASSEDFVLFLLCGSGATLQSMEDSRDRRLTKNALEKRNGLLVGQRESLNSSHLRIVVVTWQFLESKAFVPAVVRFNQMFSSRLRKDLFGYFSFSTCISGIARR</sequence>
<accession>A0A4Y2FVF6</accession>
<evidence type="ECO:0000313" key="2">
    <source>
        <dbReference type="EMBL" id="GBM44425.1"/>
    </source>
</evidence>
<reference evidence="2 3" key="1">
    <citation type="journal article" date="2019" name="Sci. Rep.">
        <title>Orb-weaving spider Araneus ventricosus genome elucidates the spidroin gene catalogue.</title>
        <authorList>
            <person name="Kono N."/>
            <person name="Nakamura H."/>
            <person name="Ohtoshi R."/>
            <person name="Moran D.A.P."/>
            <person name="Shinohara A."/>
            <person name="Yoshida Y."/>
            <person name="Fujiwara M."/>
            <person name="Mori M."/>
            <person name="Tomita M."/>
            <person name="Arakawa K."/>
        </authorList>
    </citation>
    <scope>NUCLEOTIDE SEQUENCE [LARGE SCALE GENOMIC DNA]</scope>
</reference>